<dbReference type="InterPro" id="IPR012349">
    <property type="entry name" value="Split_barrel_FMN-bd"/>
</dbReference>
<dbReference type="PANTHER" id="PTHR30466:SF1">
    <property type="entry name" value="FMN REDUCTASE (NADH) RUTF"/>
    <property type="match status" value="1"/>
</dbReference>
<dbReference type="Proteomes" id="UP000291613">
    <property type="component" value="Unassembled WGS sequence"/>
</dbReference>
<dbReference type="GO" id="GO:0006208">
    <property type="term" value="P:pyrimidine nucleobase catabolic process"/>
    <property type="evidence" value="ECO:0007669"/>
    <property type="project" value="TreeGrafter"/>
</dbReference>
<organism evidence="3 4">
    <name type="scientific">Hansschlegelia quercus</name>
    <dbReference type="NCBI Taxonomy" id="2528245"/>
    <lineage>
        <taxon>Bacteria</taxon>
        <taxon>Pseudomonadati</taxon>
        <taxon>Pseudomonadota</taxon>
        <taxon>Alphaproteobacteria</taxon>
        <taxon>Hyphomicrobiales</taxon>
        <taxon>Methylopilaceae</taxon>
        <taxon>Hansschlegelia</taxon>
    </lineage>
</organism>
<evidence type="ECO:0000313" key="3">
    <source>
        <dbReference type="EMBL" id="TBN52414.1"/>
    </source>
</evidence>
<dbReference type="SMART" id="SM00903">
    <property type="entry name" value="Flavin_Reduct"/>
    <property type="match status" value="1"/>
</dbReference>
<dbReference type="GO" id="GO:0042602">
    <property type="term" value="F:riboflavin reductase (NADPH) activity"/>
    <property type="evidence" value="ECO:0007669"/>
    <property type="project" value="TreeGrafter"/>
</dbReference>
<dbReference type="InterPro" id="IPR002563">
    <property type="entry name" value="Flavin_Rdtase-like_dom"/>
</dbReference>
<gene>
    <name evidence="3" type="ORF">EYR15_11265</name>
</gene>
<dbReference type="GO" id="GO:0010181">
    <property type="term" value="F:FMN binding"/>
    <property type="evidence" value="ECO:0007669"/>
    <property type="project" value="InterPro"/>
</dbReference>
<sequence length="166" mass="17680">MTDPSEFKRGMRRLASGVSVITTIEDGQPHGFAATAVTSVAAEPRPTLLICVNRQVSCHDVIGRAGLFCVNLLAEDDMETAQLFSGSEHRHRRFAETAWRPLSTGAPALAGALASFDCTIAEAVPVQSHTVFIATVVDIAMRSDEARPLLYAGGRFDALRSAVAPA</sequence>
<dbReference type="InterPro" id="IPR050268">
    <property type="entry name" value="NADH-dep_flavin_reductase"/>
</dbReference>
<dbReference type="RefSeq" id="WP_131003649.1">
    <property type="nucleotide sequence ID" value="NZ_JBHSZR010000013.1"/>
</dbReference>
<comment type="caution">
    <text evidence="3">The sequence shown here is derived from an EMBL/GenBank/DDBJ whole genome shotgun (WGS) entry which is preliminary data.</text>
</comment>
<dbReference type="Pfam" id="PF01613">
    <property type="entry name" value="Flavin_Reduct"/>
    <property type="match status" value="1"/>
</dbReference>
<dbReference type="EMBL" id="SIUB01000005">
    <property type="protein sequence ID" value="TBN52414.1"/>
    <property type="molecule type" value="Genomic_DNA"/>
</dbReference>
<dbReference type="Gene3D" id="2.30.110.10">
    <property type="entry name" value="Electron Transport, Fmn-binding Protein, Chain A"/>
    <property type="match status" value="1"/>
</dbReference>
<dbReference type="SUPFAM" id="SSF50475">
    <property type="entry name" value="FMN-binding split barrel"/>
    <property type="match status" value="1"/>
</dbReference>
<feature type="domain" description="Flavin reductase like" evidence="2">
    <location>
        <begin position="11"/>
        <end position="158"/>
    </location>
</feature>
<accession>A0A4Q9GIK6</accession>
<keyword evidence="1" id="KW-0560">Oxidoreductase</keyword>
<evidence type="ECO:0000259" key="2">
    <source>
        <dbReference type="SMART" id="SM00903"/>
    </source>
</evidence>
<dbReference type="AlphaFoldDB" id="A0A4Q9GIK6"/>
<dbReference type="OrthoDB" id="9792858at2"/>
<protein>
    <submittedName>
        <fullName evidence="3">Flavin reductase</fullName>
    </submittedName>
</protein>
<evidence type="ECO:0000313" key="4">
    <source>
        <dbReference type="Proteomes" id="UP000291613"/>
    </source>
</evidence>
<reference evidence="3 4" key="1">
    <citation type="submission" date="2019-02" db="EMBL/GenBank/DDBJ databases">
        <title>Hansschlegelia quercus sp. nov., a novel methylotrophic bacterium from buds of oak (Quercus robur L.).</title>
        <authorList>
            <person name="Agafonova N.V."/>
            <person name="Kaparullina E.N."/>
            <person name="Grouzdev D.S."/>
            <person name="Doronina N.V."/>
        </authorList>
    </citation>
    <scope>NUCLEOTIDE SEQUENCE [LARGE SCALE GENOMIC DNA]</scope>
    <source>
        <strain evidence="3 4">Dub</strain>
    </source>
</reference>
<proteinExistence type="predicted"/>
<keyword evidence="4" id="KW-1185">Reference proteome</keyword>
<dbReference type="PANTHER" id="PTHR30466">
    <property type="entry name" value="FLAVIN REDUCTASE"/>
    <property type="match status" value="1"/>
</dbReference>
<name>A0A4Q9GIK6_9HYPH</name>
<evidence type="ECO:0000256" key="1">
    <source>
        <dbReference type="ARBA" id="ARBA00023002"/>
    </source>
</evidence>